<keyword evidence="6" id="KW-1185">Reference proteome</keyword>
<dbReference type="InterPro" id="IPR027785">
    <property type="entry name" value="UvrD-like_helicase_C"/>
</dbReference>
<feature type="region of interest" description="Disordered" evidence="3">
    <location>
        <begin position="308"/>
        <end position="374"/>
    </location>
</feature>
<dbReference type="GO" id="GO:0003678">
    <property type="term" value="F:DNA helicase activity"/>
    <property type="evidence" value="ECO:0007669"/>
    <property type="project" value="UniProtKB-ARBA"/>
</dbReference>
<dbReference type="RefSeq" id="XP_035686499.1">
    <property type="nucleotide sequence ID" value="XM_035830606.1"/>
</dbReference>
<dbReference type="CDD" id="cd17933">
    <property type="entry name" value="DEXSc_RecD-like"/>
    <property type="match status" value="1"/>
</dbReference>
<evidence type="ECO:0000313" key="6">
    <source>
        <dbReference type="Proteomes" id="UP000001554"/>
    </source>
</evidence>
<feature type="compositionally biased region" description="Polar residues" evidence="3">
    <location>
        <begin position="322"/>
        <end position="334"/>
    </location>
</feature>
<dbReference type="GeneID" id="118422829"/>
<feature type="compositionally biased region" description="Polar residues" evidence="3">
    <location>
        <begin position="823"/>
        <end position="839"/>
    </location>
</feature>
<dbReference type="OrthoDB" id="416437at2759"/>
<name>A0A9J7LP36_BRAFL</name>
<dbReference type="PANTHER" id="PTHR43788">
    <property type="entry name" value="DNA2/NAM7 HELICASE FAMILY MEMBER"/>
    <property type="match status" value="1"/>
</dbReference>
<dbReference type="Pfam" id="PF25894">
    <property type="entry name" value="WHD_HELB"/>
    <property type="match status" value="1"/>
</dbReference>
<feature type="region of interest" description="Disordered" evidence="3">
    <location>
        <begin position="805"/>
        <end position="916"/>
    </location>
</feature>
<organism evidence="6 7">
    <name type="scientific">Branchiostoma floridae</name>
    <name type="common">Florida lancelet</name>
    <name type="synonym">Amphioxus</name>
    <dbReference type="NCBI Taxonomy" id="7739"/>
    <lineage>
        <taxon>Eukaryota</taxon>
        <taxon>Metazoa</taxon>
        <taxon>Chordata</taxon>
        <taxon>Cephalochordata</taxon>
        <taxon>Leptocardii</taxon>
        <taxon>Amphioxiformes</taxon>
        <taxon>Branchiostomatidae</taxon>
        <taxon>Branchiostoma</taxon>
    </lineage>
</organism>
<dbReference type="GO" id="GO:0005524">
    <property type="term" value="F:ATP binding"/>
    <property type="evidence" value="ECO:0007669"/>
    <property type="project" value="UniProtKB-KW"/>
</dbReference>
<feature type="compositionally biased region" description="Polar residues" evidence="3">
    <location>
        <begin position="346"/>
        <end position="366"/>
    </location>
</feature>
<dbReference type="CDD" id="cd18809">
    <property type="entry name" value="SF1_C_RecD"/>
    <property type="match status" value="1"/>
</dbReference>
<gene>
    <name evidence="7" type="primary">LOC118422829</name>
</gene>
<reference evidence="6" key="1">
    <citation type="journal article" date="2020" name="Nat. Ecol. Evol.">
        <title>Deeply conserved synteny resolves early events in vertebrate evolution.</title>
        <authorList>
            <person name="Simakov O."/>
            <person name="Marletaz F."/>
            <person name="Yue J.X."/>
            <person name="O'Connell B."/>
            <person name="Jenkins J."/>
            <person name="Brandt A."/>
            <person name="Calef R."/>
            <person name="Tung C.H."/>
            <person name="Huang T.K."/>
            <person name="Schmutz J."/>
            <person name="Satoh N."/>
            <person name="Yu J.K."/>
            <person name="Putnam N.H."/>
            <person name="Green R.E."/>
            <person name="Rokhsar D.S."/>
        </authorList>
    </citation>
    <scope>NUCLEOTIDE SEQUENCE [LARGE SCALE GENOMIC DNA]</scope>
    <source>
        <strain evidence="6">S238N-H82</strain>
    </source>
</reference>
<reference evidence="7" key="2">
    <citation type="submission" date="2025-08" db="UniProtKB">
        <authorList>
            <consortium name="RefSeq"/>
        </authorList>
    </citation>
    <scope>IDENTIFICATION</scope>
    <source>
        <strain evidence="7">S238N-H82</strain>
        <tissue evidence="7">Testes</tissue>
    </source>
</reference>
<dbReference type="Pfam" id="PF13604">
    <property type="entry name" value="AAA_30"/>
    <property type="match status" value="1"/>
</dbReference>
<dbReference type="Gene3D" id="2.30.30.940">
    <property type="match status" value="1"/>
</dbReference>
<evidence type="ECO:0000313" key="7">
    <source>
        <dbReference type="RefSeq" id="XP_035686499.1"/>
    </source>
</evidence>
<keyword evidence="2" id="KW-0067">ATP-binding</keyword>
<evidence type="ECO:0000256" key="3">
    <source>
        <dbReference type="SAM" id="MobiDB-lite"/>
    </source>
</evidence>
<dbReference type="Pfam" id="PF13538">
    <property type="entry name" value="UvrD_C_2"/>
    <property type="match status" value="1"/>
</dbReference>
<evidence type="ECO:0000259" key="4">
    <source>
        <dbReference type="Pfam" id="PF13538"/>
    </source>
</evidence>
<evidence type="ECO:0000259" key="5">
    <source>
        <dbReference type="Pfam" id="PF25894"/>
    </source>
</evidence>
<feature type="domain" description="UvrD-like helicase C-terminal" evidence="4">
    <location>
        <begin position="662"/>
        <end position="709"/>
    </location>
</feature>
<dbReference type="Gene3D" id="3.40.50.300">
    <property type="entry name" value="P-loop containing nucleotide triphosphate hydrolases"/>
    <property type="match status" value="2"/>
</dbReference>
<proteinExistence type="predicted"/>
<dbReference type="AlphaFoldDB" id="A0A9J7LP36"/>
<accession>A0A9J7LP36</accession>
<dbReference type="KEGG" id="bfo:118422829"/>
<feature type="compositionally biased region" description="Pro residues" evidence="3">
    <location>
        <begin position="843"/>
        <end position="853"/>
    </location>
</feature>
<feature type="domain" description="DNA helicase B winged helix" evidence="5">
    <location>
        <begin position="125"/>
        <end position="224"/>
    </location>
</feature>
<dbReference type="InterPro" id="IPR027417">
    <property type="entry name" value="P-loop_NTPase"/>
</dbReference>
<evidence type="ECO:0000256" key="2">
    <source>
        <dbReference type="ARBA" id="ARBA00022840"/>
    </source>
</evidence>
<protein>
    <submittedName>
        <fullName evidence="7">DNA helicase B-like isoform X1</fullName>
    </submittedName>
</protein>
<dbReference type="InterPro" id="IPR050534">
    <property type="entry name" value="Coronavir_polyprotein_1ab"/>
</dbReference>
<keyword evidence="1" id="KW-0547">Nucleotide-binding</keyword>
<dbReference type="Proteomes" id="UP000001554">
    <property type="component" value="Chromosome 9"/>
</dbReference>
<dbReference type="InterPro" id="IPR058839">
    <property type="entry name" value="WHD_HELB"/>
</dbReference>
<sequence>MYFTTGCPEYRLNQNPDENLIQLFLTKCGVEEQYRKAFQESLQMEPRLKQKPLNFQNLREIVQEYGSLNETAQAVAIQMLKCINAMGKEEAQAMVAPTFLRYGPKLLPKKFYGLLLSSEERLKVLETVTAHEPWKLGFGPIMYQEHQFIGVEATLDAFKRCDLLKEFPPTKRDAIYIYDFIKSQCRKAGHTFVDKESLRLRDNNTLKFLEENKITVQLEEKVALKRYYDYENNIRGGIETLLAKDKISKWVIDSANLEGAFGEDEAQKQAAELICKNPVTVLSGKGGCGKTYVVSEVFKVAHRQIHQAEKQTEERMNETADSRLNSLSGQGNSEADQEAIGGESMPESSKSGAITSPSPHSTSLSQHRNDEEEEATRILLTAPTGKAAHLLGKRTGLKAYTLHQVIWSYRHLKPGDEWRFKHVRALVVDESSLVSVQTFSTLFDILLKHTCLQKLVLLGDVDQLPSIEPGNFLTNMYHSLAPIGWSIELKTNHRSESRLIVDNAKRISQRKLPRFDAERNFHEVPVEGEEHLSSTVTDLLKKGCAKDHKSSQFVAFRRKDCNIINEVCCKHYSGHCTKAKNRSLFQVGDKVCCTKNANISVDPSEGLSDTVRLCNGEIFFITDDTECISEKGQKRRWLTLDDLERQIKVDYHELKSKGGLKHAWARTIHTYQGSESDTVLYVVGAPCWYQNWQHVYTAVTRGRKAVYVITSRSSLSQSVQKPPIQRNTLLHNFLDKLLKPLKTRRGFVTALGTGRDSGAGPSTATADGDLERFTAISGPGMVLEEGQGSSSLFTVPKNAARRSLFGEGGKAQPNRSTVHRKSGQSVSSPAVPTGTTSGTAEPLPQPVVSPPTVPSAGGKSVRSLKRTSAVPTGTTSGAAEPLQQPMVSVSSPKRTLANEDRALTPSTPSKIQKNDFSRVLQATPSSTLSQLSLASPNTK</sequence>
<evidence type="ECO:0000256" key="1">
    <source>
        <dbReference type="ARBA" id="ARBA00022741"/>
    </source>
</evidence>
<dbReference type="SUPFAM" id="SSF52540">
    <property type="entry name" value="P-loop containing nucleoside triphosphate hydrolases"/>
    <property type="match status" value="2"/>
</dbReference>
<dbReference type="PANTHER" id="PTHR43788:SF6">
    <property type="entry name" value="DNA HELICASE B"/>
    <property type="match status" value="1"/>
</dbReference>
<feature type="compositionally biased region" description="Basic and acidic residues" evidence="3">
    <location>
        <begin position="308"/>
        <end position="321"/>
    </location>
</feature>
<dbReference type="OMA" id="THIRRYE"/>